<evidence type="ECO:0000313" key="1">
    <source>
        <dbReference type="EMBL" id="CNU63166.1"/>
    </source>
</evidence>
<dbReference type="EMBL" id="CQPA01000029">
    <property type="protein sequence ID" value="CNU63166.1"/>
    <property type="molecule type" value="Genomic_DNA"/>
</dbReference>
<dbReference type="Proteomes" id="UP000041314">
    <property type="component" value="Unassembled WGS sequence"/>
</dbReference>
<reference evidence="1 2" key="1">
    <citation type="submission" date="2015-03" db="EMBL/GenBank/DDBJ databases">
        <authorList>
            <consortium name="Pathogen Informatics"/>
        </authorList>
    </citation>
    <scope>NUCLEOTIDE SEQUENCE [LARGE SCALE GENOMIC DNA]</scope>
    <source>
        <strain evidence="1 2">A1104</strain>
    </source>
</reference>
<accession>A0A655DEU1</accession>
<protein>
    <submittedName>
        <fullName evidence="1">Uncharacterized protein</fullName>
    </submittedName>
</protein>
<proteinExistence type="predicted"/>
<organism evidence="1 2">
    <name type="scientific">Salmonella enterica subsp. enterica serovar Bovismorbificans</name>
    <dbReference type="NCBI Taxonomy" id="58097"/>
    <lineage>
        <taxon>Bacteria</taxon>
        <taxon>Pseudomonadati</taxon>
        <taxon>Pseudomonadota</taxon>
        <taxon>Gammaproteobacteria</taxon>
        <taxon>Enterobacterales</taxon>
        <taxon>Enterobacteriaceae</taxon>
        <taxon>Salmonella</taxon>
    </lineage>
</organism>
<evidence type="ECO:0000313" key="2">
    <source>
        <dbReference type="Proteomes" id="UP000041314"/>
    </source>
</evidence>
<name>A0A655DEU1_SALET</name>
<gene>
    <name evidence="1" type="ORF">ERS008198_03204</name>
</gene>
<dbReference type="AlphaFoldDB" id="A0A655DEU1"/>
<sequence length="120" mass="12468">MPQARATGNIHIGTIAGKLNGVMPATTPSGCINEKLSTPEPTLKEYSPLLRCGIPQANSTTSMPRVSSPSASDQTLPCSLTISAASSSRCFSSNTLNSKRIRARRSGVILLHAGKASCAL</sequence>